<dbReference type="Pfam" id="PF14493">
    <property type="entry name" value="HTH_40"/>
    <property type="match status" value="1"/>
</dbReference>
<feature type="domain" description="Helicase Helix-turn-helix" evidence="1">
    <location>
        <begin position="257"/>
        <end position="345"/>
    </location>
</feature>
<dbReference type="InterPro" id="IPR008308">
    <property type="entry name" value="YpbB-like"/>
</dbReference>
<evidence type="ECO:0000313" key="2">
    <source>
        <dbReference type="EMBL" id="MBU9714279.1"/>
    </source>
</evidence>
<dbReference type="InterPro" id="IPR029491">
    <property type="entry name" value="Helicase_HTH"/>
</dbReference>
<accession>A0ABS6JM35</accession>
<name>A0ABS6JM35_9BACI</name>
<proteinExistence type="predicted"/>
<protein>
    <submittedName>
        <fullName evidence="2">Helix-turn-helix domain-containing protein</fullName>
    </submittedName>
</protein>
<organism evidence="2 3">
    <name type="scientific">Evansella tamaricis</name>
    <dbReference type="NCBI Taxonomy" id="2069301"/>
    <lineage>
        <taxon>Bacteria</taxon>
        <taxon>Bacillati</taxon>
        <taxon>Bacillota</taxon>
        <taxon>Bacilli</taxon>
        <taxon>Bacillales</taxon>
        <taxon>Bacillaceae</taxon>
        <taxon>Evansella</taxon>
    </lineage>
</organism>
<keyword evidence="3" id="KW-1185">Reference proteome</keyword>
<reference evidence="2 3" key="1">
    <citation type="submission" date="2021-06" db="EMBL/GenBank/DDBJ databases">
        <title>Bacillus sp. RD4P76, an endophyte from a halophyte.</title>
        <authorList>
            <person name="Sun J.-Q."/>
        </authorList>
    </citation>
    <scope>NUCLEOTIDE SEQUENCE [LARGE SCALE GENOMIC DNA]</scope>
    <source>
        <strain evidence="2 3">CGMCC 1.15917</strain>
    </source>
</reference>
<sequence>MNCLDWIILTVIERFNGQRTSSGVYHLIKGKRSAQTLQDTHLFNLQTIVCSQNDLEKETFTKILDYYFKTDMVESAGKNIRLTRSGMEVLNQLNNCYYIPQGYNGAMFEWTDRAPLFWGKLSLSIQSITYLMSGNRTFIPVSYEVETQQWVKNFLKSVNVPLEILCEKLHDEIYHFLQQLSDSEAELIVNRFTTPKGTGKTFHQLKDRFKNDHVYTRLVFQSLLHRWLQNIEETAEEDSVMRHFLDKSRGVDLITGSAQHTKLLLDEGFSMEEIITKRGLKRSTIEDHLVELALNDKNFPVISYLSEEELTNVLSIANQLKTKRLRIIKEALGSEISYFQIRLALTKYQELNPNG</sequence>
<dbReference type="RefSeq" id="WP_217068715.1">
    <property type="nucleotide sequence ID" value="NZ_JAHQCS010000171.1"/>
</dbReference>
<comment type="caution">
    <text evidence="2">The sequence shown here is derived from an EMBL/GenBank/DDBJ whole genome shotgun (WGS) entry which is preliminary data.</text>
</comment>
<dbReference type="Proteomes" id="UP000784880">
    <property type="component" value="Unassembled WGS sequence"/>
</dbReference>
<dbReference type="PIRSF" id="PIRSF021350">
    <property type="entry name" value="UCP021350"/>
    <property type="match status" value="1"/>
</dbReference>
<evidence type="ECO:0000313" key="3">
    <source>
        <dbReference type="Proteomes" id="UP000784880"/>
    </source>
</evidence>
<dbReference type="EMBL" id="JAHQCS010000171">
    <property type="protein sequence ID" value="MBU9714279.1"/>
    <property type="molecule type" value="Genomic_DNA"/>
</dbReference>
<gene>
    <name evidence="2" type="ORF">KS419_21295</name>
</gene>
<evidence type="ECO:0000259" key="1">
    <source>
        <dbReference type="Pfam" id="PF14493"/>
    </source>
</evidence>